<dbReference type="SUPFAM" id="SSF51215">
    <property type="entry name" value="Regulatory protein AraC"/>
    <property type="match status" value="1"/>
</dbReference>
<dbReference type="GO" id="GO:0003700">
    <property type="term" value="F:DNA-binding transcription factor activity"/>
    <property type="evidence" value="ECO:0007669"/>
    <property type="project" value="InterPro"/>
</dbReference>
<gene>
    <name evidence="5" type="ORF">IDH45_10625</name>
</gene>
<comment type="caution">
    <text evidence="5">The sequence shown here is derived from an EMBL/GenBank/DDBJ whole genome shotgun (WGS) entry which is preliminary data.</text>
</comment>
<dbReference type="Proteomes" id="UP000639396">
    <property type="component" value="Unassembled WGS sequence"/>
</dbReference>
<dbReference type="Gene3D" id="2.60.120.10">
    <property type="entry name" value="Jelly Rolls"/>
    <property type="match status" value="1"/>
</dbReference>
<sequence length="293" mass="34477">MLIKSLNQYKHPRNFPFWIQRNRHDERDMPHLHIHEFVELIYVASGRATHLFQDISYEIGEGDVFIINPGEKHGYMVGAGQNIQVINCLFEPGFIPVYLLRELSLSDRLDFFYVQPFLNGDARFYHKLKLRGETADKTKGILEELHQEMQQQKPGYQALVQLRMTELFILLSRYYNERNTNIGMPSSSELLVRRVCGYVERHYDQKITLPLLSELFYIGVRQLNRQFNRHLGTSVIGYVQRIRMERAKRLLVETDEKINQIAELVGYEDAASFSRTFTREVGCPPGKYREQSR</sequence>
<dbReference type="Gene3D" id="1.10.10.60">
    <property type="entry name" value="Homeodomain-like"/>
    <property type="match status" value="1"/>
</dbReference>
<dbReference type="PANTHER" id="PTHR43280:SF28">
    <property type="entry name" value="HTH-TYPE TRANSCRIPTIONAL ACTIVATOR RHAS"/>
    <property type="match status" value="1"/>
</dbReference>
<dbReference type="GO" id="GO:0043565">
    <property type="term" value="F:sequence-specific DNA binding"/>
    <property type="evidence" value="ECO:0007669"/>
    <property type="project" value="InterPro"/>
</dbReference>
<evidence type="ECO:0000256" key="1">
    <source>
        <dbReference type="ARBA" id="ARBA00023015"/>
    </source>
</evidence>
<keyword evidence="3" id="KW-0804">Transcription</keyword>
<evidence type="ECO:0000313" key="5">
    <source>
        <dbReference type="EMBL" id="MBD2862436.1"/>
    </source>
</evidence>
<feature type="domain" description="HTH araC/xylS-type" evidence="4">
    <location>
        <begin position="193"/>
        <end position="291"/>
    </location>
</feature>
<evidence type="ECO:0000256" key="3">
    <source>
        <dbReference type="ARBA" id="ARBA00023163"/>
    </source>
</evidence>
<keyword evidence="1" id="KW-0805">Transcription regulation</keyword>
<protein>
    <submittedName>
        <fullName evidence="5">Helix-turn-helix transcriptional regulator</fullName>
    </submittedName>
</protein>
<name>A0A927CAG9_9BACL</name>
<dbReference type="PRINTS" id="PR00032">
    <property type="entry name" value="HTHARAC"/>
</dbReference>
<dbReference type="PROSITE" id="PS01124">
    <property type="entry name" value="HTH_ARAC_FAMILY_2"/>
    <property type="match status" value="1"/>
</dbReference>
<organism evidence="5 6">
    <name type="scientific">Paenibacillus oceani</name>
    <dbReference type="NCBI Taxonomy" id="2772510"/>
    <lineage>
        <taxon>Bacteria</taxon>
        <taxon>Bacillati</taxon>
        <taxon>Bacillota</taxon>
        <taxon>Bacilli</taxon>
        <taxon>Bacillales</taxon>
        <taxon>Paenibacillaceae</taxon>
        <taxon>Paenibacillus</taxon>
    </lineage>
</organism>
<evidence type="ECO:0000313" key="6">
    <source>
        <dbReference type="Proteomes" id="UP000639396"/>
    </source>
</evidence>
<dbReference type="Pfam" id="PF02311">
    <property type="entry name" value="AraC_binding"/>
    <property type="match status" value="1"/>
</dbReference>
<dbReference type="InterPro" id="IPR009057">
    <property type="entry name" value="Homeodomain-like_sf"/>
</dbReference>
<dbReference type="SUPFAM" id="SSF46689">
    <property type="entry name" value="Homeodomain-like"/>
    <property type="match status" value="2"/>
</dbReference>
<evidence type="ECO:0000256" key="2">
    <source>
        <dbReference type="ARBA" id="ARBA00023125"/>
    </source>
</evidence>
<evidence type="ECO:0000259" key="4">
    <source>
        <dbReference type="PROSITE" id="PS01124"/>
    </source>
</evidence>
<dbReference type="InterPro" id="IPR020449">
    <property type="entry name" value="Tscrpt_reg_AraC-type_HTH"/>
</dbReference>
<dbReference type="PROSITE" id="PS00041">
    <property type="entry name" value="HTH_ARAC_FAMILY_1"/>
    <property type="match status" value="1"/>
</dbReference>
<dbReference type="InterPro" id="IPR003313">
    <property type="entry name" value="AraC-bd"/>
</dbReference>
<dbReference type="Pfam" id="PF12833">
    <property type="entry name" value="HTH_18"/>
    <property type="match status" value="1"/>
</dbReference>
<dbReference type="InterPro" id="IPR037923">
    <property type="entry name" value="HTH-like"/>
</dbReference>
<keyword evidence="2" id="KW-0238">DNA-binding</keyword>
<dbReference type="EMBL" id="JACXJA010000011">
    <property type="protein sequence ID" value="MBD2862436.1"/>
    <property type="molecule type" value="Genomic_DNA"/>
</dbReference>
<accession>A0A927CAG9</accession>
<proteinExistence type="predicted"/>
<dbReference type="RefSeq" id="WP_190927376.1">
    <property type="nucleotide sequence ID" value="NZ_JACXJA010000011.1"/>
</dbReference>
<dbReference type="InterPro" id="IPR014710">
    <property type="entry name" value="RmlC-like_jellyroll"/>
</dbReference>
<reference evidence="5" key="1">
    <citation type="submission" date="2020-09" db="EMBL/GenBank/DDBJ databases">
        <title>A novel bacterium of genus Paenibacillus, isolated from South China Sea.</title>
        <authorList>
            <person name="Huang H."/>
            <person name="Mo K."/>
            <person name="Hu Y."/>
        </authorList>
    </citation>
    <scope>NUCLEOTIDE SEQUENCE</scope>
    <source>
        <strain evidence="5">IB182363</strain>
    </source>
</reference>
<dbReference type="SMART" id="SM00342">
    <property type="entry name" value="HTH_ARAC"/>
    <property type="match status" value="1"/>
</dbReference>
<keyword evidence="6" id="KW-1185">Reference proteome</keyword>
<dbReference type="InterPro" id="IPR018060">
    <property type="entry name" value="HTH_AraC"/>
</dbReference>
<dbReference type="InterPro" id="IPR018062">
    <property type="entry name" value="HTH_AraC-typ_CS"/>
</dbReference>
<dbReference type="PANTHER" id="PTHR43280">
    <property type="entry name" value="ARAC-FAMILY TRANSCRIPTIONAL REGULATOR"/>
    <property type="match status" value="1"/>
</dbReference>
<dbReference type="AlphaFoldDB" id="A0A927CAG9"/>